<keyword evidence="1" id="KW-0812">Transmembrane</keyword>
<feature type="transmembrane region" description="Helical" evidence="1">
    <location>
        <begin position="6"/>
        <end position="39"/>
    </location>
</feature>
<gene>
    <name evidence="2" type="ORF">LPB142_07260</name>
</gene>
<dbReference type="GO" id="GO:0005886">
    <property type="term" value="C:plasma membrane"/>
    <property type="evidence" value="ECO:0007669"/>
    <property type="project" value="TreeGrafter"/>
</dbReference>
<name>A0A1D9MGQ3_9RHOB</name>
<evidence type="ECO:0008006" key="4">
    <source>
        <dbReference type="Google" id="ProtNLM"/>
    </source>
</evidence>
<dbReference type="InterPro" id="IPR007401">
    <property type="entry name" value="DUF454"/>
</dbReference>
<dbReference type="EMBL" id="CP017781">
    <property type="protein sequence ID" value="AOZ70938.1"/>
    <property type="molecule type" value="Genomic_DNA"/>
</dbReference>
<dbReference type="PANTHER" id="PTHR35813:SF1">
    <property type="entry name" value="INNER MEMBRANE PROTEIN YBAN"/>
    <property type="match status" value="1"/>
</dbReference>
<keyword evidence="1" id="KW-0472">Membrane</keyword>
<keyword evidence="3" id="KW-1185">Reference proteome</keyword>
<sequence>MRAFWLVVGLLFTGLGFVGLFLPVVPTVPFLIVAAAAFARSSRRLETWLLEHRQFGPLIRAWRETGAIPRRAKWMAGAGSLTGLGVFVVLREPTLWQGLGVGGLIAAGLSYVFTRPDG</sequence>
<dbReference type="KEGG" id="rhp:LPB142_07260"/>
<dbReference type="PIRSF" id="PIRSF016789">
    <property type="entry name" value="DUF454"/>
    <property type="match status" value="1"/>
</dbReference>
<accession>A0A1D9MGQ3</accession>
<feature type="transmembrane region" description="Helical" evidence="1">
    <location>
        <begin position="96"/>
        <end position="114"/>
    </location>
</feature>
<dbReference type="PANTHER" id="PTHR35813">
    <property type="entry name" value="INNER MEMBRANE PROTEIN YBAN"/>
    <property type="match status" value="1"/>
</dbReference>
<dbReference type="STRING" id="1850250.LPB142_07260"/>
<dbReference type="Pfam" id="PF04304">
    <property type="entry name" value="DUF454"/>
    <property type="match status" value="1"/>
</dbReference>
<proteinExistence type="predicted"/>
<evidence type="ECO:0000313" key="2">
    <source>
        <dbReference type="EMBL" id="AOZ70938.1"/>
    </source>
</evidence>
<organism evidence="2 3">
    <name type="scientific">Rhodobacter xanthinilyticus</name>
    <dbReference type="NCBI Taxonomy" id="1850250"/>
    <lineage>
        <taxon>Bacteria</taxon>
        <taxon>Pseudomonadati</taxon>
        <taxon>Pseudomonadota</taxon>
        <taxon>Alphaproteobacteria</taxon>
        <taxon>Rhodobacterales</taxon>
        <taxon>Rhodobacter group</taxon>
        <taxon>Rhodobacter</taxon>
    </lineage>
</organism>
<dbReference type="Proteomes" id="UP000176562">
    <property type="component" value="Chromosome"/>
</dbReference>
<dbReference type="AlphaFoldDB" id="A0A1D9MGQ3"/>
<reference evidence="2 3" key="1">
    <citation type="submission" date="2016-10" db="EMBL/GenBank/DDBJ databases">
        <title>Rhodobacter sp. LPB0142, isolated from sea water.</title>
        <authorList>
            <person name="Kim E."/>
            <person name="Yi H."/>
        </authorList>
    </citation>
    <scope>NUCLEOTIDE SEQUENCE [LARGE SCALE GENOMIC DNA]</scope>
    <source>
        <strain evidence="2 3">LPB0142</strain>
    </source>
</reference>
<evidence type="ECO:0000256" key="1">
    <source>
        <dbReference type="SAM" id="Phobius"/>
    </source>
</evidence>
<keyword evidence="1" id="KW-1133">Transmembrane helix</keyword>
<protein>
    <recommendedName>
        <fullName evidence="4">DUF454 domain-containing protein</fullName>
    </recommendedName>
</protein>
<evidence type="ECO:0000313" key="3">
    <source>
        <dbReference type="Proteomes" id="UP000176562"/>
    </source>
</evidence>